<keyword evidence="3" id="KW-1185">Reference proteome</keyword>
<dbReference type="OrthoDB" id="346742at2759"/>
<organism evidence="2 3">
    <name type="scientific">Eimeria maxima</name>
    <name type="common">Coccidian parasite</name>
    <dbReference type="NCBI Taxonomy" id="5804"/>
    <lineage>
        <taxon>Eukaryota</taxon>
        <taxon>Sar</taxon>
        <taxon>Alveolata</taxon>
        <taxon>Apicomplexa</taxon>
        <taxon>Conoidasida</taxon>
        <taxon>Coccidia</taxon>
        <taxon>Eucoccidiorida</taxon>
        <taxon>Eimeriorina</taxon>
        <taxon>Eimeriidae</taxon>
        <taxon>Eimeria</taxon>
    </lineage>
</organism>
<feature type="compositionally biased region" description="Low complexity" evidence="1">
    <location>
        <begin position="579"/>
        <end position="591"/>
    </location>
</feature>
<dbReference type="OMA" id="AFFLENC"/>
<dbReference type="AlphaFoldDB" id="U6MAS6"/>
<evidence type="ECO:0000256" key="1">
    <source>
        <dbReference type="SAM" id="MobiDB-lite"/>
    </source>
</evidence>
<gene>
    <name evidence="2" type="ORF">EMWEY_00002930</name>
</gene>
<evidence type="ECO:0000313" key="2">
    <source>
        <dbReference type="EMBL" id="CDJ58770.1"/>
    </source>
</evidence>
<sequence>MRDPCGDPPFRGLSAGGHLRGGGLERSLFRGIDCVRCFCPFTDYPAASRPPVLGVYVDEEEAAAAAATAASPVSAAAAAAAELARVAAGKLLQQWGPRAWTDPRARRQLLLPGAGGIVVCSNKLLLRCSTLTGVCSSTKHLPAAATCCCFASQTPKGPLLVVGSLDGCLRVFEGRTLRLVKTLETTAVAAAAETALCVPYGLSSASAVKQLNPPYCGLSTAAPAQESGTRQMRTIRSPCDSTVSGTAVSSSYCSAATAERSLQRTPICLLLVGNNALLAGLGGGVAAAFFLENCRLAAIYRLPPSVRYFLQQQQLRLQQQKQRHTSPASAETLQQVQLQHCREQAAKKWQGVLAKLQHPHASGDGSDSVREMQLALEAQLPVCCLFAAEAERFVVMAVHPEGWRDIPPLCSKNGTSSNKSSCTMQRWCRSSIHAAYYRVPPPVAASTITAGAKPWGGCFSSNSNAANSHQPRAATETATDATAAHTAEIAAESESSASVASWPQLVFHQHTGACLGTLWGSTSRTLAVGLGRLPIKLHGREQHQQHQPQQQLCCMAVTTTHVHFWQQQGAPCSRRRLPQNRSTQRSCRQQQQEVNGATSPACLVDDAGHLTDATAAGSATAKAAASGTAAHLEQQQLLHEKRQGDATVCPSFLCGCRASDCQLAAATAAVTAQAAKQTAAAKPQTVADVGSPAAAAVVAGAGTGEGGCVGGVWWSLLASFSLPLILSQQQQQEESSLADAQLDWGSRLIALLPSRSISCCLLSWRIGEGGLELLPLRWVQVASTGGSLRKPILQRLWYNRGLLAASAEDGNVRLLFHADRNTQEEQQEDVP</sequence>
<dbReference type="GeneID" id="25334279"/>
<accession>U6MAS6</accession>
<reference evidence="2" key="2">
    <citation type="submission" date="2013-10" db="EMBL/GenBank/DDBJ databases">
        <authorList>
            <person name="Aslett M."/>
        </authorList>
    </citation>
    <scope>NUCLEOTIDE SEQUENCE [LARGE SCALE GENOMIC DNA]</scope>
    <source>
        <strain evidence="2">Weybridge</strain>
    </source>
</reference>
<reference evidence="2" key="1">
    <citation type="submission" date="2013-10" db="EMBL/GenBank/DDBJ databases">
        <title>Genomic analysis of the causative agents of coccidiosis in chickens.</title>
        <authorList>
            <person name="Reid A.J."/>
            <person name="Blake D."/>
            <person name="Billington K."/>
            <person name="Browne H."/>
            <person name="Dunn M."/>
            <person name="Hung S."/>
            <person name="Kawahara F."/>
            <person name="Miranda-Saavedra D."/>
            <person name="Mourier T."/>
            <person name="Nagra H."/>
            <person name="Otto T.D."/>
            <person name="Rawlings N."/>
            <person name="Sanchez A."/>
            <person name="Sanders M."/>
            <person name="Subramaniam C."/>
            <person name="Tay Y."/>
            <person name="Dear P."/>
            <person name="Doerig C."/>
            <person name="Gruber A."/>
            <person name="Parkinson J."/>
            <person name="Shirley M."/>
            <person name="Wan K.L."/>
            <person name="Berriman M."/>
            <person name="Tomley F."/>
            <person name="Pain A."/>
        </authorList>
    </citation>
    <scope>NUCLEOTIDE SEQUENCE [LARGE SCALE GENOMIC DNA]</scope>
    <source>
        <strain evidence="2">Weybridge</strain>
    </source>
</reference>
<name>U6MAS6_EIMMA</name>
<dbReference type="InterPro" id="IPR011047">
    <property type="entry name" value="Quinoprotein_ADH-like_sf"/>
</dbReference>
<protein>
    <submittedName>
        <fullName evidence="2">Uncharacterized protein</fullName>
    </submittedName>
</protein>
<dbReference type="SUPFAM" id="SSF50998">
    <property type="entry name" value="Quinoprotein alcohol dehydrogenase-like"/>
    <property type="match status" value="1"/>
</dbReference>
<dbReference type="Proteomes" id="UP000030763">
    <property type="component" value="Unassembled WGS sequence"/>
</dbReference>
<evidence type="ECO:0000313" key="3">
    <source>
        <dbReference type="Proteomes" id="UP000030763"/>
    </source>
</evidence>
<feature type="region of interest" description="Disordered" evidence="1">
    <location>
        <begin position="569"/>
        <end position="591"/>
    </location>
</feature>
<dbReference type="RefSeq" id="XP_013335418.1">
    <property type="nucleotide sequence ID" value="XM_013479964.1"/>
</dbReference>
<dbReference type="EMBL" id="HG719839">
    <property type="protein sequence ID" value="CDJ58770.1"/>
    <property type="molecule type" value="Genomic_DNA"/>
</dbReference>
<proteinExistence type="predicted"/>
<dbReference type="VEuPathDB" id="ToxoDB:EMWEY_00002930"/>